<sequence length="267" mass="29851">MILTPLKNFIISTCPEKLDKLSRFRHGWAWLLLTALTAGGAFRLWRHWAEPMISRDGVLYLRQAELWLTGGFQALQGSEAAWIPPLLPWSVSRGMLCGLSAYSSGILVNVLTGSLLIAAVFLLAGEFFRDKRLGALAALFCAFVPEFIQLSVEIQRESLYLLFMTLALWLAVCGFRRRNRFYWGGAGAGAFLAALARYEALELFLFIPLFLLGRLWLNAEERRETGWALLLFLLGGAVGGILLSVLLGIPLEYYTEAFTGRLRGLWG</sequence>
<name>A0A2U1AJY3_9BACT</name>
<keyword evidence="2" id="KW-1003">Cell membrane</keyword>
<dbReference type="AlphaFoldDB" id="A0A2U1AJY3"/>
<keyword evidence="6 8" id="KW-1133">Transmembrane helix</keyword>
<dbReference type="GO" id="GO:0009103">
    <property type="term" value="P:lipopolysaccharide biosynthetic process"/>
    <property type="evidence" value="ECO:0007669"/>
    <property type="project" value="UniProtKB-ARBA"/>
</dbReference>
<evidence type="ECO:0000256" key="1">
    <source>
        <dbReference type="ARBA" id="ARBA00004651"/>
    </source>
</evidence>
<comment type="subcellular location">
    <subcellularLocation>
        <location evidence="1">Cell membrane</location>
        <topology evidence="1">Multi-pass membrane protein</topology>
    </subcellularLocation>
</comment>
<evidence type="ECO:0000256" key="7">
    <source>
        <dbReference type="ARBA" id="ARBA00023136"/>
    </source>
</evidence>
<dbReference type="RefSeq" id="WP_116885473.1">
    <property type="nucleotide sequence ID" value="NZ_CABMMC010000001.1"/>
</dbReference>
<keyword evidence="3 10" id="KW-0328">Glycosyltransferase</keyword>
<dbReference type="GO" id="GO:0005886">
    <property type="term" value="C:plasma membrane"/>
    <property type="evidence" value="ECO:0007669"/>
    <property type="project" value="UniProtKB-SubCell"/>
</dbReference>
<proteinExistence type="predicted"/>
<dbReference type="InterPro" id="IPR050297">
    <property type="entry name" value="LipidA_mod_glycosyltrf_83"/>
</dbReference>
<keyword evidence="4 10" id="KW-0808">Transferase</keyword>
<dbReference type="Pfam" id="PF13231">
    <property type="entry name" value="PMT_2"/>
    <property type="match status" value="1"/>
</dbReference>
<feature type="transmembrane region" description="Helical" evidence="8">
    <location>
        <begin position="227"/>
        <end position="251"/>
    </location>
</feature>
<dbReference type="GeneID" id="78296744"/>
<reference evidence="10 11" key="1">
    <citation type="submission" date="2018-04" db="EMBL/GenBank/DDBJ databases">
        <title>Genomic Encyclopedia of Type Strains, Phase IV (KMG-IV): sequencing the most valuable type-strain genomes for metagenomic binning, comparative biology and taxonomic classification.</title>
        <authorList>
            <person name="Goeker M."/>
        </authorList>
    </citation>
    <scope>NUCLEOTIDE SEQUENCE [LARGE SCALE GENOMIC DNA]</scope>
    <source>
        <strain evidence="10 11">DSM 14823</strain>
    </source>
</reference>
<evidence type="ECO:0000256" key="2">
    <source>
        <dbReference type="ARBA" id="ARBA00022475"/>
    </source>
</evidence>
<feature type="transmembrane region" description="Helical" evidence="8">
    <location>
        <begin position="133"/>
        <end position="152"/>
    </location>
</feature>
<keyword evidence="7 8" id="KW-0472">Membrane</keyword>
<keyword evidence="5 8" id="KW-0812">Transmembrane</keyword>
<evidence type="ECO:0000256" key="8">
    <source>
        <dbReference type="SAM" id="Phobius"/>
    </source>
</evidence>
<dbReference type="GO" id="GO:0016763">
    <property type="term" value="F:pentosyltransferase activity"/>
    <property type="evidence" value="ECO:0007669"/>
    <property type="project" value="TreeGrafter"/>
</dbReference>
<evidence type="ECO:0000256" key="6">
    <source>
        <dbReference type="ARBA" id="ARBA00022989"/>
    </source>
</evidence>
<accession>A0A2U1AJY3</accession>
<dbReference type="PANTHER" id="PTHR33908">
    <property type="entry name" value="MANNOSYLTRANSFERASE YKCB-RELATED"/>
    <property type="match status" value="1"/>
</dbReference>
<evidence type="ECO:0000313" key="11">
    <source>
        <dbReference type="Proteomes" id="UP000245959"/>
    </source>
</evidence>
<feature type="transmembrane region" description="Helical" evidence="8">
    <location>
        <begin position="158"/>
        <end position="175"/>
    </location>
</feature>
<evidence type="ECO:0000256" key="5">
    <source>
        <dbReference type="ARBA" id="ARBA00022692"/>
    </source>
</evidence>
<organism evidence="10 11">
    <name type="scientific">Victivallis vadensis</name>
    <dbReference type="NCBI Taxonomy" id="172901"/>
    <lineage>
        <taxon>Bacteria</taxon>
        <taxon>Pseudomonadati</taxon>
        <taxon>Lentisphaerota</taxon>
        <taxon>Lentisphaeria</taxon>
        <taxon>Victivallales</taxon>
        <taxon>Victivallaceae</taxon>
        <taxon>Victivallis</taxon>
    </lineage>
</organism>
<dbReference type="EMBL" id="QEKH01000034">
    <property type="protein sequence ID" value="PVY36621.1"/>
    <property type="molecule type" value="Genomic_DNA"/>
</dbReference>
<gene>
    <name evidence="10" type="ORF">C8D82_13427</name>
</gene>
<comment type="caution">
    <text evidence="10">The sequence shown here is derived from an EMBL/GenBank/DDBJ whole genome shotgun (WGS) entry which is preliminary data.</text>
</comment>
<protein>
    <submittedName>
        <fullName evidence="10">Dolichyl-phosphate-mannose-protein mannosyltransferase</fullName>
    </submittedName>
</protein>
<evidence type="ECO:0000256" key="3">
    <source>
        <dbReference type="ARBA" id="ARBA00022676"/>
    </source>
</evidence>
<feature type="transmembrane region" description="Helical" evidence="8">
    <location>
        <begin position="99"/>
        <end position="124"/>
    </location>
</feature>
<dbReference type="Proteomes" id="UP000245959">
    <property type="component" value="Unassembled WGS sequence"/>
</dbReference>
<dbReference type="PANTHER" id="PTHR33908:SF11">
    <property type="entry name" value="MEMBRANE PROTEIN"/>
    <property type="match status" value="1"/>
</dbReference>
<evidence type="ECO:0000256" key="4">
    <source>
        <dbReference type="ARBA" id="ARBA00022679"/>
    </source>
</evidence>
<feature type="transmembrane region" description="Helical" evidence="8">
    <location>
        <begin position="27"/>
        <end position="45"/>
    </location>
</feature>
<evidence type="ECO:0000259" key="9">
    <source>
        <dbReference type="Pfam" id="PF13231"/>
    </source>
</evidence>
<feature type="domain" description="Glycosyltransferase RgtA/B/C/D-like" evidence="9">
    <location>
        <begin position="84"/>
        <end position="214"/>
    </location>
</feature>
<evidence type="ECO:0000313" key="10">
    <source>
        <dbReference type="EMBL" id="PVY36621.1"/>
    </source>
</evidence>
<dbReference type="InterPro" id="IPR038731">
    <property type="entry name" value="RgtA/B/C-like"/>
</dbReference>
<feature type="transmembrane region" description="Helical" evidence="8">
    <location>
        <begin position="182"/>
        <end position="207"/>
    </location>
</feature>
<keyword evidence="11" id="KW-1185">Reference proteome</keyword>